<dbReference type="AlphaFoldDB" id="A0A0N9NG38"/>
<dbReference type="SUPFAM" id="SSF48498">
    <property type="entry name" value="Tetracyclin repressor-like, C-terminal domain"/>
    <property type="match status" value="1"/>
</dbReference>
<dbReference type="Gene3D" id="1.10.357.10">
    <property type="entry name" value="Tetracycline Repressor, domain 2"/>
    <property type="match status" value="1"/>
</dbReference>
<dbReference type="Pfam" id="PF00440">
    <property type="entry name" value="TetR_N"/>
    <property type="match status" value="1"/>
</dbReference>
<dbReference type="Pfam" id="PF21943">
    <property type="entry name" value="TetR_C_46"/>
    <property type="match status" value="1"/>
</dbReference>
<sequence>MTTTRTRMSPAARRRQLIDLGVDMARTVPLESVTMEAVAEAAGVSKGLIFHYFESKADFHLCVITEQAQEMLDRTEPQEELGDPIAMLTASMAAYVDYVADNGRGFVGVIRGAASADDAIREVADRTRAQMTERILSRADRIGIERTPAIEMGVAGWIAFVEELLVRWLDEPVITRDQLVDIFVTALPALAGVVGMVTAGE</sequence>
<dbReference type="PANTHER" id="PTHR30055:SF174">
    <property type="entry name" value="TRANSCRIPTIONAL REGULATORY PROTEIN (PROBABLY TETR-FAMILY)-RELATED"/>
    <property type="match status" value="1"/>
</dbReference>
<dbReference type="PROSITE" id="PS50977">
    <property type="entry name" value="HTH_TETR_2"/>
    <property type="match status" value="1"/>
</dbReference>
<evidence type="ECO:0000313" key="6">
    <source>
        <dbReference type="EMBL" id="ALG84297.1"/>
    </source>
</evidence>
<evidence type="ECO:0000256" key="1">
    <source>
        <dbReference type="ARBA" id="ARBA00023015"/>
    </source>
</evidence>
<reference evidence="7" key="1">
    <citation type="submission" date="2015-06" db="EMBL/GenBank/DDBJ databases">
        <title>Complete genome sequence and metabolic analysis of phthalate degradation pathway in Gordonia sp. QH-11.</title>
        <authorList>
            <person name="Jin D."/>
            <person name="Kong X."/>
            <person name="Bai Z."/>
        </authorList>
    </citation>
    <scope>NUCLEOTIDE SEQUENCE [LARGE SCALE GENOMIC DNA]</scope>
    <source>
        <strain evidence="7">QH-11</strain>
    </source>
</reference>
<dbReference type="InterPro" id="IPR009057">
    <property type="entry name" value="Homeodomain-like_sf"/>
</dbReference>
<keyword evidence="2 4" id="KW-0238">DNA-binding</keyword>
<evidence type="ECO:0000256" key="4">
    <source>
        <dbReference type="PROSITE-ProRule" id="PRU00335"/>
    </source>
</evidence>
<evidence type="ECO:0000259" key="5">
    <source>
        <dbReference type="PROSITE" id="PS50977"/>
    </source>
</evidence>
<keyword evidence="3" id="KW-0804">Transcription</keyword>
<keyword evidence="7" id="KW-1185">Reference proteome</keyword>
<dbReference type="PANTHER" id="PTHR30055">
    <property type="entry name" value="HTH-TYPE TRANSCRIPTIONAL REGULATOR RUTR"/>
    <property type="match status" value="1"/>
</dbReference>
<dbReference type="EMBL" id="CP011853">
    <property type="protein sequence ID" value="ALG84297.1"/>
    <property type="molecule type" value="Genomic_DNA"/>
</dbReference>
<feature type="domain" description="HTH tetR-type" evidence="5">
    <location>
        <begin position="11"/>
        <end position="71"/>
    </location>
</feature>
<dbReference type="STRING" id="1136941.ACH46_07015"/>
<reference evidence="6 7" key="2">
    <citation type="journal article" date="2017" name="Int. J. Syst. Evol. Microbiol.">
        <title>Gordonia phthalatica sp. nov., a di-n-butyl phthalate-degrading bacterium isolated from activated sludge.</title>
        <authorList>
            <person name="Jin D."/>
            <person name="Kong X."/>
            <person name="Jia M."/>
            <person name="Yu X."/>
            <person name="Wang X."/>
            <person name="Zhuang X."/>
            <person name="Deng Y."/>
            <person name="Bai Z."/>
        </authorList>
    </citation>
    <scope>NUCLEOTIDE SEQUENCE [LARGE SCALE GENOMIC DNA]</scope>
    <source>
        <strain evidence="6 7">QH-11</strain>
    </source>
</reference>
<dbReference type="KEGG" id="goq:ACH46_07015"/>
<dbReference type="RefSeq" id="WP_062392278.1">
    <property type="nucleotide sequence ID" value="NZ_CP011853.1"/>
</dbReference>
<dbReference type="InterPro" id="IPR001647">
    <property type="entry name" value="HTH_TetR"/>
</dbReference>
<keyword evidence="1" id="KW-0805">Transcription regulation</keyword>
<dbReference type="InterPro" id="IPR036271">
    <property type="entry name" value="Tet_transcr_reg_TetR-rel_C_sf"/>
</dbReference>
<feature type="DNA-binding region" description="H-T-H motif" evidence="4">
    <location>
        <begin position="34"/>
        <end position="53"/>
    </location>
</feature>
<accession>A0A0N9NG38</accession>
<evidence type="ECO:0000313" key="7">
    <source>
        <dbReference type="Proteomes" id="UP000063789"/>
    </source>
</evidence>
<name>A0A0N9NG38_9ACTN</name>
<dbReference type="GO" id="GO:0000976">
    <property type="term" value="F:transcription cis-regulatory region binding"/>
    <property type="evidence" value="ECO:0007669"/>
    <property type="project" value="TreeGrafter"/>
</dbReference>
<dbReference type="InterPro" id="IPR054129">
    <property type="entry name" value="DesT_TetR_C"/>
</dbReference>
<dbReference type="Proteomes" id="UP000063789">
    <property type="component" value="Chromosome"/>
</dbReference>
<protein>
    <submittedName>
        <fullName evidence="6">TetR family transcriptional regulator</fullName>
    </submittedName>
</protein>
<gene>
    <name evidence="6" type="ORF">ACH46_07015</name>
</gene>
<proteinExistence type="predicted"/>
<dbReference type="SUPFAM" id="SSF46689">
    <property type="entry name" value="Homeodomain-like"/>
    <property type="match status" value="1"/>
</dbReference>
<dbReference type="PATRIC" id="fig|1136941.3.peg.1439"/>
<evidence type="ECO:0000256" key="3">
    <source>
        <dbReference type="ARBA" id="ARBA00023163"/>
    </source>
</evidence>
<evidence type="ECO:0000256" key="2">
    <source>
        <dbReference type="ARBA" id="ARBA00023125"/>
    </source>
</evidence>
<dbReference type="OrthoDB" id="8479950at2"/>
<dbReference type="InterPro" id="IPR050109">
    <property type="entry name" value="HTH-type_TetR-like_transc_reg"/>
</dbReference>
<organism evidence="6 7">
    <name type="scientific">Gordonia phthalatica</name>
    <dbReference type="NCBI Taxonomy" id="1136941"/>
    <lineage>
        <taxon>Bacteria</taxon>
        <taxon>Bacillati</taxon>
        <taxon>Actinomycetota</taxon>
        <taxon>Actinomycetes</taxon>
        <taxon>Mycobacteriales</taxon>
        <taxon>Gordoniaceae</taxon>
        <taxon>Gordonia</taxon>
    </lineage>
</organism>
<dbReference type="GO" id="GO:0003700">
    <property type="term" value="F:DNA-binding transcription factor activity"/>
    <property type="evidence" value="ECO:0007669"/>
    <property type="project" value="TreeGrafter"/>
</dbReference>